<dbReference type="AlphaFoldDB" id="A0A5B8LS19"/>
<evidence type="ECO:0000313" key="2">
    <source>
        <dbReference type="EMBL" id="QDZ10963.1"/>
    </source>
</evidence>
<dbReference type="RefSeq" id="WP_146289747.1">
    <property type="nucleotide sequence ID" value="NZ_CP042304.1"/>
</dbReference>
<dbReference type="SUPFAM" id="SSF52540">
    <property type="entry name" value="P-loop containing nucleoside triphosphate hydrolases"/>
    <property type="match status" value="1"/>
</dbReference>
<feature type="domain" description="Endonuclease GajA/Old nuclease/RecF-like AAA" evidence="1">
    <location>
        <begin position="5"/>
        <end position="95"/>
    </location>
</feature>
<dbReference type="Pfam" id="PF13175">
    <property type="entry name" value="AAA_15"/>
    <property type="match status" value="1"/>
</dbReference>
<dbReference type="KEGG" id="dea:FPZ08_09485"/>
<name>A0A5B8LS19_9HYPH</name>
<accession>A0A5B8LS19</accession>
<organism evidence="2 3">
    <name type="scientific">Devosia ginsengisoli</name>
    <dbReference type="NCBI Taxonomy" id="400770"/>
    <lineage>
        <taxon>Bacteria</taxon>
        <taxon>Pseudomonadati</taxon>
        <taxon>Pseudomonadota</taxon>
        <taxon>Alphaproteobacteria</taxon>
        <taxon>Hyphomicrobiales</taxon>
        <taxon>Devosiaceae</taxon>
        <taxon>Devosia</taxon>
    </lineage>
</organism>
<dbReference type="InterPro" id="IPR027417">
    <property type="entry name" value="P-loop_NTPase"/>
</dbReference>
<reference evidence="2 3" key="1">
    <citation type="submission" date="2019-07" db="EMBL/GenBank/DDBJ databases">
        <title>Full genome sequence of Devosia sp. Gsoil 520.</title>
        <authorList>
            <person name="Im W.-T."/>
        </authorList>
    </citation>
    <scope>NUCLEOTIDE SEQUENCE [LARGE SCALE GENOMIC DNA]</scope>
    <source>
        <strain evidence="2 3">Gsoil 520</strain>
    </source>
</reference>
<keyword evidence="3" id="KW-1185">Reference proteome</keyword>
<proteinExistence type="predicted"/>
<dbReference type="InterPro" id="IPR041685">
    <property type="entry name" value="AAA_GajA/Old/RecF-like"/>
</dbReference>
<protein>
    <submittedName>
        <fullName evidence="2">AAA family ATPase</fullName>
    </submittedName>
</protein>
<dbReference type="Proteomes" id="UP000315364">
    <property type="component" value="Chromosome"/>
</dbReference>
<evidence type="ECO:0000313" key="3">
    <source>
        <dbReference type="Proteomes" id="UP000315364"/>
    </source>
</evidence>
<sequence length="298" mass="34309">MSLIVKEVQVKGFQGYRQISVPMWDDVNFIIGRNGSGKTSFVRLLYASLNLDASELAQGQFQSLTVKFRNTESKRVPVLTIEKDTSRSNVLDIRFRPHSKAPITRYYVDEDDSESGRFRVTERNILAELLSRQNSISENIRPLSELRRTLRRNLQFSWLPLLRSRGVARRASEYYAADFADEPINRKIKELLSQITSFLAVLDTRVSEANKKFQRSVFVSYIRQGLFDVRALQRLNMRTEQSELLRMLNEMEYPISDIEGAIESFFQGAEQTKGSVIPGQPSLIKIDQIFLFDLGVQP</sequence>
<gene>
    <name evidence="2" type="ORF">FPZ08_09485</name>
</gene>
<evidence type="ECO:0000259" key="1">
    <source>
        <dbReference type="Pfam" id="PF13175"/>
    </source>
</evidence>
<dbReference type="EMBL" id="CP042304">
    <property type="protein sequence ID" value="QDZ10963.1"/>
    <property type="molecule type" value="Genomic_DNA"/>
</dbReference>
<dbReference type="OrthoDB" id="3322489at2"/>
<dbReference type="Gene3D" id="3.40.50.300">
    <property type="entry name" value="P-loop containing nucleotide triphosphate hydrolases"/>
    <property type="match status" value="1"/>
</dbReference>